<reference evidence="1 2" key="1">
    <citation type="submission" date="2014-04" db="EMBL/GenBank/DDBJ databases">
        <title>Evolutionary Origins and Diversification of the Mycorrhizal Mutualists.</title>
        <authorList>
            <consortium name="DOE Joint Genome Institute"/>
            <consortium name="Mycorrhizal Genomics Consortium"/>
            <person name="Kohler A."/>
            <person name="Kuo A."/>
            <person name="Nagy L.G."/>
            <person name="Floudas D."/>
            <person name="Copeland A."/>
            <person name="Barry K.W."/>
            <person name="Cichocki N."/>
            <person name="Veneault-Fourrey C."/>
            <person name="LaButti K."/>
            <person name="Lindquist E.A."/>
            <person name="Lipzen A."/>
            <person name="Lundell T."/>
            <person name="Morin E."/>
            <person name="Murat C."/>
            <person name="Riley R."/>
            <person name="Ohm R."/>
            <person name="Sun H."/>
            <person name="Tunlid A."/>
            <person name="Henrissat B."/>
            <person name="Grigoriev I.V."/>
            <person name="Hibbett D.S."/>
            <person name="Martin F."/>
        </authorList>
    </citation>
    <scope>NUCLEOTIDE SEQUENCE [LARGE SCALE GENOMIC DNA]</scope>
    <source>
        <strain evidence="1 2">Koide BX008</strain>
    </source>
</reference>
<gene>
    <name evidence="1" type="ORF">M378DRAFT_210969</name>
</gene>
<name>A0A0C2XQ31_AMAMK</name>
<evidence type="ECO:0000313" key="1">
    <source>
        <dbReference type="EMBL" id="KIL71298.1"/>
    </source>
</evidence>
<proteinExistence type="predicted"/>
<dbReference type="InParanoid" id="A0A0C2XQ31"/>
<organism evidence="1 2">
    <name type="scientific">Amanita muscaria (strain Koide BX008)</name>
    <dbReference type="NCBI Taxonomy" id="946122"/>
    <lineage>
        <taxon>Eukaryota</taxon>
        <taxon>Fungi</taxon>
        <taxon>Dikarya</taxon>
        <taxon>Basidiomycota</taxon>
        <taxon>Agaricomycotina</taxon>
        <taxon>Agaricomycetes</taxon>
        <taxon>Agaricomycetidae</taxon>
        <taxon>Agaricales</taxon>
        <taxon>Pluteineae</taxon>
        <taxon>Amanitaceae</taxon>
        <taxon>Amanita</taxon>
    </lineage>
</organism>
<dbReference type="HOGENOM" id="CLU_2385666_0_0_1"/>
<keyword evidence="2" id="KW-1185">Reference proteome</keyword>
<evidence type="ECO:0000313" key="2">
    <source>
        <dbReference type="Proteomes" id="UP000054549"/>
    </source>
</evidence>
<accession>A0A0C2XQ31</accession>
<dbReference type="AlphaFoldDB" id="A0A0C2XQ31"/>
<protein>
    <submittedName>
        <fullName evidence="1">Uncharacterized protein</fullName>
    </submittedName>
</protein>
<sequence length="94" mass="10870">MQKDIVPISLKLRKLWMMDERVDKYSNYNRSFYHEYVLPGTLSRIANHHIVASREFRIDIGLSSITKIELAYSLGMNMGIAMRIPSAISPWPVS</sequence>
<dbReference type="Proteomes" id="UP000054549">
    <property type="component" value="Unassembled WGS sequence"/>
</dbReference>
<dbReference type="EMBL" id="KN818222">
    <property type="protein sequence ID" value="KIL71298.1"/>
    <property type="molecule type" value="Genomic_DNA"/>
</dbReference>